<evidence type="ECO:0000313" key="2">
    <source>
        <dbReference type="EMBL" id="QHT80984.1"/>
    </source>
</evidence>
<feature type="domain" description="WLM" evidence="1">
    <location>
        <begin position="40"/>
        <end position="174"/>
    </location>
</feature>
<evidence type="ECO:0000259" key="1">
    <source>
        <dbReference type="Pfam" id="PF08325"/>
    </source>
</evidence>
<dbReference type="Pfam" id="PF08325">
    <property type="entry name" value="WLM"/>
    <property type="match status" value="1"/>
</dbReference>
<sequence length="199" mass="22332">MKFAAVGAAIAVAMGGYLLYLYANGGPGNLVDVKSSTDGETYAVQDLPNKQKAAEMLAQIKANIEKVVEYYKQPEFASDKPTQLLVERFHPENIMENSMTSKDTSYSENKGEKIVLCLRDKTRAPEYPFVQMNTVMFVVLHEVAHLMTEELSTGKHTSEFWANFRRLLEDASKIGVYEPVNYSRTPVEYCGMQITDSPL</sequence>
<name>A0A6C0HKP5_9ZZZZ</name>
<protein>
    <recommendedName>
        <fullName evidence="1">WLM domain-containing protein</fullName>
    </recommendedName>
</protein>
<accession>A0A6C0HKP5</accession>
<dbReference type="AlphaFoldDB" id="A0A6C0HKP5"/>
<reference evidence="2" key="1">
    <citation type="journal article" date="2020" name="Nature">
        <title>Giant virus diversity and host interactions through global metagenomics.</title>
        <authorList>
            <person name="Schulz F."/>
            <person name="Roux S."/>
            <person name="Paez-Espino D."/>
            <person name="Jungbluth S."/>
            <person name="Walsh D.A."/>
            <person name="Denef V.J."/>
            <person name="McMahon K.D."/>
            <person name="Konstantinidis K.T."/>
            <person name="Eloe-Fadrosh E.A."/>
            <person name="Kyrpides N.C."/>
            <person name="Woyke T."/>
        </authorList>
    </citation>
    <scope>NUCLEOTIDE SEQUENCE</scope>
    <source>
        <strain evidence="2">GVMAG-M-3300023184-135</strain>
    </source>
</reference>
<proteinExistence type="predicted"/>
<dbReference type="InterPro" id="IPR013536">
    <property type="entry name" value="WLM_dom"/>
</dbReference>
<dbReference type="EMBL" id="MN739976">
    <property type="protein sequence ID" value="QHT80984.1"/>
    <property type="molecule type" value="Genomic_DNA"/>
</dbReference>
<organism evidence="2">
    <name type="scientific">viral metagenome</name>
    <dbReference type="NCBI Taxonomy" id="1070528"/>
    <lineage>
        <taxon>unclassified sequences</taxon>
        <taxon>metagenomes</taxon>
        <taxon>organismal metagenomes</taxon>
    </lineage>
</organism>